<evidence type="ECO:0000256" key="3">
    <source>
        <dbReference type="ARBA" id="ARBA00022692"/>
    </source>
</evidence>
<comment type="subcellular location">
    <subcellularLocation>
        <location evidence="1">Membrane</location>
        <topology evidence="1">Multi-pass membrane protein</topology>
    </subcellularLocation>
</comment>
<dbReference type="EMBL" id="JARQWQ010000010">
    <property type="protein sequence ID" value="KAK2569462.1"/>
    <property type="molecule type" value="Genomic_DNA"/>
</dbReference>
<gene>
    <name evidence="7" type="ORF">P5673_006397</name>
</gene>
<feature type="transmembrane region" description="Helical" evidence="6">
    <location>
        <begin position="185"/>
        <end position="209"/>
    </location>
</feature>
<feature type="transmembrane region" description="Helical" evidence="6">
    <location>
        <begin position="221"/>
        <end position="240"/>
    </location>
</feature>
<name>A0AAD9VCY8_ACRCE</name>
<feature type="transmembrane region" description="Helical" evidence="6">
    <location>
        <begin position="145"/>
        <end position="165"/>
    </location>
</feature>
<comment type="similarity">
    <text evidence="2">Belongs to the TDE1 family.</text>
</comment>
<feature type="transmembrane region" description="Helical" evidence="6">
    <location>
        <begin position="30"/>
        <end position="51"/>
    </location>
</feature>
<feature type="transmembrane region" description="Helical" evidence="6">
    <location>
        <begin position="355"/>
        <end position="376"/>
    </location>
</feature>
<reference evidence="7" key="2">
    <citation type="journal article" date="2023" name="Science">
        <title>Genomic signatures of disease resistance in endangered staghorn corals.</title>
        <authorList>
            <person name="Vollmer S.V."/>
            <person name="Selwyn J.D."/>
            <person name="Despard B.A."/>
            <person name="Roesel C.L."/>
        </authorList>
    </citation>
    <scope>NUCLEOTIDE SEQUENCE</scope>
    <source>
        <strain evidence="7">K2</strain>
    </source>
</reference>
<feature type="transmembrane region" description="Helical" evidence="6">
    <location>
        <begin position="408"/>
        <end position="435"/>
    </location>
</feature>
<protein>
    <submittedName>
        <fullName evidence="7">Serine incorporator</fullName>
    </submittedName>
</protein>
<accession>A0AAD9VCY8</accession>
<sequence length="443" mass="50501">MWTGDQSSSEGSLSMAGCDITTVKPKHGRLIFIGFVLSGVLWSMLTFLPGFRRFFVAHSQVCGRNMSQGKCDTLVGHILLYRFYIGMILFFLVLALINCQLTMFTTLSHWLEHGFWFIKFHMFCFITLLALLIPEGHISNAIMHFGWIASFIVLVIQVVLIIDLAKFLNGCWVERMELSSRPNAWYLMVLLLTSLLYTLSVAFVVYFYATYTRSLKDCTTNVAFLTVVVLLCVVASLLSIHPKVRETGLLQAGIITTYSIYLAWSCMLHYPYSVCNPTWNFLLATEFNFHFQPNMLVDLATTFVILAYSVIKVPKVEHLLASASLNNCYMFDSEVNENQESPESDEDPLLASTYLLFYLFLILICLHLLMIVSNYYTPEGIVGTEEEVVESENRLIDMDQYVKSLSQWVASCLKMVVCIVFLLLYIWTIIAPIILPNIQCPVF</sequence>
<evidence type="ECO:0000313" key="7">
    <source>
        <dbReference type="EMBL" id="KAK2569462.1"/>
    </source>
</evidence>
<dbReference type="Pfam" id="PF03348">
    <property type="entry name" value="Serinc"/>
    <property type="match status" value="1"/>
</dbReference>
<dbReference type="PANTHER" id="PTHR10383:SF9">
    <property type="entry name" value="SERINE INCORPORATOR, ISOFORM F"/>
    <property type="match status" value="1"/>
</dbReference>
<dbReference type="Proteomes" id="UP001249851">
    <property type="component" value="Unassembled WGS sequence"/>
</dbReference>
<evidence type="ECO:0000256" key="4">
    <source>
        <dbReference type="ARBA" id="ARBA00022989"/>
    </source>
</evidence>
<evidence type="ECO:0000256" key="1">
    <source>
        <dbReference type="ARBA" id="ARBA00004141"/>
    </source>
</evidence>
<feature type="transmembrane region" description="Helical" evidence="6">
    <location>
        <begin position="83"/>
        <end position="104"/>
    </location>
</feature>
<evidence type="ECO:0000256" key="6">
    <source>
        <dbReference type="SAM" id="Phobius"/>
    </source>
</evidence>
<keyword evidence="3 6" id="KW-0812">Transmembrane</keyword>
<comment type="caution">
    <text evidence="7">The sequence shown here is derived from an EMBL/GenBank/DDBJ whole genome shotgun (WGS) entry which is preliminary data.</text>
</comment>
<keyword evidence="8" id="KW-1185">Reference proteome</keyword>
<evidence type="ECO:0000256" key="2">
    <source>
        <dbReference type="ARBA" id="ARBA00006665"/>
    </source>
</evidence>
<evidence type="ECO:0000256" key="5">
    <source>
        <dbReference type="ARBA" id="ARBA00023136"/>
    </source>
</evidence>
<feature type="transmembrane region" description="Helical" evidence="6">
    <location>
        <begin position="252"/>
        <end position="271"/>
    </location>
</feature>
<dbReference type="GO" id="GO:0016020">
    <property type="term" value="C:membrane"/>
    <property type="evidence" value="ECO:0007669"/>
    <property type="project" value="UniProtKB-SubCell"/>
</dbReference>
<keyword evidence="5 6" id="KW-0472">Membrane</keyword>
<evidence type="ECO:0000313" key="8">
    <source>
        <dbReference type="Proteomes" id="UP001249851"/>
    </source>
</evidence>
<proteinExistence type="inferred from homology"/>
<organism evidence="7 8">
    <name type="scientific">Acropora cervicornis</name>
    <name type="common">Staghorn coral</name>
    <dbReference type="NCBI Taxonomy" id="6130"/>
    <lineage>
        <taxon>Eukaryota</taxon>
        <taxon>Metazoa</taxon>
        <taxon>Cnidaria</taxon>
        <taxon>Anthozoa</taxon>
        <taxon>Hexacorallia</taxon>
        <taxon>Scleractinia</taxon>
        <taxon>Astrocoeniina</taxon>
        <taxon>Acroporidae</taxon>
        <taxon>Acropora</taxon>
    </lineage>
</organism>
<dbReference type="AlphaFoldDB" id="A0AAD9VCY8"/>
<keyword evidence="4 6" id="KW-1133">Transmembrane helix</keyword>
<dbReference type="InterPro" id="IPR005016">
    <property type="entry name" value="TDE1/TMS"/>
</dbReference>
<dbReference type="PANTHER" id="PTHR10383">
    <property type="entry name" value="SERINE INCORPORATOR"/>
    <property type="match status" value="1"/>
</dbReference>
<feature type="transmembrane region" description="Helical" evidence="6">
    <location>
        <begin position="291"/>
        <end position="311"/>
    </location>
</feature>
<reference evidence="7" key="1">
    <citation type="journal article" date="2023" name="G3 (Bethesda)">
        <title>Whole genome assembly and annotation of the endangered Caribbean coral Acropora cervicornis.</title>
        <authorList>
            <person name="Selwyn J.D."/>
            <person name="Vollmer S.V."/>
        </authorList>
    </citation>
    <scope>NUCLEOTIDE SEQUENCE</scope>
    <source>
        <strain evidence="7">K2</strain>
    </source>
</reference>
<feature type="transmembrane region" description="Helical" evidence="6">
    <location>
        <begin position="116"/>
        <end position="133"/>
    </location>
</feature>